<protein>
    <recommendedName>
        <fullName evidence="1">YvlB/LiaX N-terminal domain-containing protein</fullName>
    </recommendedName>
</protein>
<organism evidence="2 3">
    <name type="scientific">Candidatus Chloroploca asiatica</name>
    <dbReference type="NCBI Taxonomy" id="1506545"/>
    <lineage>
        <taxon>Bacteria</taxon>
        <taxon>Bacillati</taxon>
        <taxon>Chloroflexota</taxon>
        <taxon>Chloroflexia</taxon>
        <taxon>Chloroflexales</taxon>
        <taxon>Chloroflexineae</taxon>
        <taxon>Oscillochloridaceae</taxon>
        <taxon>Candidatus Chloroploca</taxon>
    </lineage>
</organism>
<evidence type="ECO:0000313" key="3">
    <source>
        <dbReference type="Proteomes" id="UP000220922"/>
    </source>
</evidence>
<gene>
    <name evidence="2" type="ORF">A9Q02_04885</name>
</gene>
<dbReference type="InterPro" id="IPR053959">
    <property type="entry name" value="YvlB/LiaX_N"/>
</dbReference>
<evidence type="ECO:0000313" key="2">
    <source>
        <dbReference type="EMBL" id="PDV97244.1"/>
    </source>
</evidence>
<proteinExistence type="predicted"/>
<comment type="caution">
    <text evidence="2">The sequence shown here is derived from an EMBL/GenBank/DDBJ whole genome shotgun (WGS) entry which is preliminary data.</text>
</comment>
<evidence type="ECO:0000259" key="1">
    <source>
        <dbReference type="Pfam" id="PF22746"/>
    </source>
</evidence>
<accession>A0A2H3KHI9</accession>
<dbReference type="EMBL" id="LYXE01000157">
    <property type="protein sequence ID" value="PDV97244.1"/>
    <property type="molecule type" value="Genomic_DNA"/>
</dbReference>
<dbReference type="AlphaFoldDB" id="A0A2H3KHI9"/>
<reference evidence="2 3" key="1">
    <citation type="submission" date="2016-05" db="EMBL/GenBank/DDBJ databases">
        <authorList>
            <person name="Lavstsen T."/>
            <person name="Jespersen J.S."/>
        </authorList>
    </citation>
    <scope>NUCLEOTIDE SEQUENCE [LARGE SCALE GENOMIC DNA]</scope>
    <source>
        <strain evidence="2 3">B7-9</strain>
    </source>
</reference>
<sequence length="118" mass="12887">MLNTRDRILKLVETGQVSSDEAAQLLDALAAETSSVQQGQTRLVRVRVTDLQTRHQKVNVAIPVGLINVGLRLGARLIPHLSEAARDELLGSIARGATGRLLVWNDTEEGEQIELLVE</sequence>
<dbReference type="OrthoDB" id="164380at2"/>
<dbReference type="Proteomes" id="UP000220922">
    <property type="component" value="Unassembled WGS sequence"/>
</dbReference>
<name>A0A2H3KHI9_9CHLR</name>
<keyword evidence="3" id="KW-1185">Reference proteome</keyword>
<dbReference type="RefSeq" id="WP_097654669.1">
    <property type="nucleotide sequence ID" value="NZ_LYXE01000157.1"/>
</dbReference>
<feature type="domain" description="YvlB/LiaX N-terminal" evidence="1">
    <location>
        <begin position="4"/>
        <end position="32"/>
    </location>
</feature>
<dbReference type="Pfam" id="PF22746">
    <property type="entry name" value="SHOCT-like_DUF2089-C"/>
    <property type="match status" value="1"/>
</dbReference>